<evidence type="ECO:0000256" key="7">
    <source>
        <dbReference type="ARBA" id="ARBA00022884"/>
    </source>
</evidence>
<evidence type="ECO:0000256" key="6">
    <source>
        <dbReference type="ARBA" id="ARBA00022857"/>
    </source>
</evidence>
<comment type="similarity">
    <text evidence="10">Belongs to the dus family.</text>
</comment>
<dbReference type="EMBL" id="DRMS01000235">
    <property type="protein sequence ID" value="HFC92394.1"/>
    <property type="molecule type" value="Genomic_DNA"/>
</dbReference>
<dbReference type="EC" id="1.3.1.91" evidence="9"/>
<dbReference type="NCBIfam" id="NF008774">
    <property type="entry name" value="PRK11815.1"/>
    <property type="match status" value="1"/>
</dbReference>
<evidence type="ECO:0000313" key="14">
    <source>
        <dbReference type="EMBL" id="HFC92394.1"/>
    </source>
</evidence>
<evidence type="ECO:0000256" key="9">
    <source>
        <dbReference type="HAMAP-Rule" id="MF_02041"/>
    </source>
</evidence>
<evidence type="ECO:0000256" key="11">
    <source>
        <dbReference type="PIRSR" id="PIRSR006621-1"/>
    </source>
</evidence>
<evidence type="ECO:0000256" key="2">
    <source>
        <dbReference type="ARBA" id="ARBA00022555"/>
    </source>
</evidence>
<comment type="catalytic activity">
    <reaction evidence="9">
        <text>5,6-dihydrouridine(20a) in tRNA + NADP(+) = uridine(20a) in tRNA + NADPH + H(+)</text>
        <dbReference type="Rhea" id="RHEA:53344"/>
        <dbReference type="Rhea" id="RHEA-COMP:13535"/>
        <dbReference type="Rhea" id="RHEA-COMP:13536"/>
        <dbReference type="ChEBI" id="CHEBI:15378"/>
        <dbReference type="ChEBI" id="CHEBI:57783"/>
        <dbReference type="ChEBI" id="CHEBI:58349"/>
        <dbReference type="ChEBI" id="CHEBI:65315"/>
        <dbReference type="ChEBI" id="CHEBI:74443"/>
    </reaction>
</comment>
<feature type="site" description="Interacts with tRNA" evidence="9">
    <location>
        <position position="80"/>
    </location>
</feature>
<dbReference type="Pfam" id="PF01207">
    <property type="entry name" value="Dus"/>
    <property type="match status" value="1"/>
</dbReference>
<dbReference type="GO" id="GO:0050660">
    <property type="term" value="F:flavin adenine dinucleotide binding"/>
    <property type="evidence" value="ECO:0007669"/>
    <property type="project" value="InterPro"/>
</dbReference>
<feature type="active site" description="Proton donor" evidence="9 11">
    <location>
        <position position="83"/>
    </location>
</feature>
<evidence type="ECO:0000256" key="3">
    <source>
        <dbReference type="ARBA" id="ARBA00022630"/>
    </source>
</evidence>
<dbReference type="PANTHER" id="PTHR42907">
    <property type="entry name" value="FMN-LINKED OXIDOREDUCTASES SUPERFAMILY PROTEIN"/>
    <property type="match status" value="1"/>
</dbReference>
<dbReference type="InterPro" id="IPR035587">
    <property type="entry name" value="DUS-like_FMN-bd"/>
</dbReference>
<feature type="binding site" evidence="9 12">
    <location>
        <position position="154"/>
    </location>
    <ligand>
        <name>FMN</name>
        <dbReference type="ChEBI" id="CHEBI:58210"/>
    </ligand>
</feature>
<gene>
    <name evidence="9 14" type="primary">dusA</name>
    <name evidence="14" type="ORF">ENJ51_06225</name>
</gene>
<dbReference type="PROSITE" id="PS01136">
    <property type="entry name" value="UPF0034"/>
    <property type="match status" value="1"/>
</dbReference>
<dbReference type="HAMAP" id="MF_02041">
    <property type="entry name" value="DusA_subfam"/>
    <property type="match status" value="1"/>
</dbReference>
<dbReference type="InterPro" id="IPR018517">
    <property type="entry name" value="tRNA_hU_synthase_CS"/>
</dbReference>
<dbReference type="AlphaFoldDB" id="A0A7V2T2S9"/>
<keyword evidence="6 9" id="KW-0521">NADP</keyword>
<dbReference type="InterPro" id="IPR001269">
    <property type="entry name" value="DUS_fam"/>
</dbReference>
<dbReference type="InterPro" id="IPR004653">
    <property type="entry name" value="DusA"/>
</dbReference>
<feature type="domain" description="DUS-like FMN-binding" evidence="13">
    <location>
        <begin position="1"/>
        <end position="307"/>
    </location>
</feature>
<comment type="catalytic activity">
    <reaction evidence="9">
        <text>5,6-dihydrouridine(20a) in tRNA + NAD(+) = uridine(20a) in tRNA + NADH + H(+)</text>
        <dbReference type="Rhea" id="RHEA:53348"/>
        <dbReference type="Rhea" id="RHEA-COMP:13535"/>
        <dbReference type="Rhea" id="RHEA-COMP:13536"/>
        <dbReference type="ChEBI" id="CHEBI:15378"/>
        <dbReference type="ChEBI" id="CHEBI:57540"/>
        <dbReference type="ChEBI" id="CHEBI:57945"/>
        <dbReference type="ChEBI" id="CHEBI:65315"/>
        <dbReference type="ChEBI" id="CHEBI:74443"/>
    </reaction>
</comment>
<dbReference type="GO" id="GO:0010181">
    <property type="term" value="F:FMN binding"/>
    <property type="evidence" value="ECO:0007669"/>
    <property type="project" value="UniProtKB-UniRule"/>
</dbReference>
<keyword evidence="12" id="KW-0547">Nucleotide-binding</keyword>
<dbReference type="NCBIfam" id="TIGR00742">
    <property type="entry name" value="yjbN"/>
    <property type="match status" value="1"/>
</dbReference>
<evidence type="ECO:0000256" key="10">
    <source>
        <dbReference type="PIRNR" id="PIRNR006621"/>
    </source>
</evidence>
<organism evidence="14">
    <name type="scientific">Leucothrix mucor</name>
    <dbReference type="NCBI Taxonomy" id="45248"/>
    <lineage>
        <taxon>Bacteria</taxon>
        <taxon>Pseudomonadati</taxon>
        <taxon>Pseudomonadota</taxon>
        <taxon>Gammaproteobacteria</taxon>
        <taxon>Thiotrichales</taxon>
        <taxon>Thiotrichaceae</taxon>
        <taxon>Leucothrix</taxon>
    </lineage>
</organism>
<keyword evidence="2 9" id="KW-0820">tRNA-binding</keyword>
<keyword evidence="4 9" id="KW-0288">FMN</keyword>
<feature type="binding site" evidence="9 12">
    <location>
        <position position="122"/>
    </location>
    <ligand>
        <name>FMN</name>
        <dbReference type="ChEBI" id="CHEBI:58210"/>
    </ligand>
</feature>
<name>A0A7V2T2S9_LEUMU</name>
<dbReference type="PIRSF" id="PIRSF006621">
    <property type="entry name" value="Dus"/>
    <property type="match status" value="1"/>
</dbReference>
<comment type="catalytic activity">
    <reaction evidence="9">
        <text>5,6-dihydrouridine(20) in tRNA + NAD(+) = uridine(20) in tRNA + NADH + H(+)</text>
        <dbReference type="Rhea" id="RHEA:53340"/>
        <dbReference type="Rhea" id="RHEA-COMP:13533"/>
        <dbReference type="Rhea" id="RHEA-COMP:13534"/>
        <dbReference type="ChEBI" id="CHEBI:15378"/>
        <dbReference type="ChEBI" id="CHEBI:57540"/>
        <dbReference type="ChEBI" id="CHEBI:57945"/>
        <dbReference type="ChEBI" id="CHEBI:65315"/>
        <dbReference type="ChEBI" id="CHEBI:74443"/>
        <dbReference type="EC" id="1.3.1.91"/>
    </reaction>
</comment>
<feature type="site" description="Interacts with tRNA" evidence="9">
    <location>
        <position position="169"/>
    </location>
</feature>
<dbReference type="Gene3D" id="1.20.120.1460">
    <property type="match status" value="1"/>
</dbReference>
<sequence length="312" mass="35693">MLDWTDRHERYFLRLMSRHAYLYSEMVTTGALIYGDRDRYLPFNPREQPIALQLGGSDPRDLAECAKMAQDYGYNEVNINVGCPSERVQKGAFGACLMAEPQLIAECVDTMRSAVSIPITVKNRIGIDEQDETQSLAQFIDTVSQAGCNTFIVHARKAWLKGLSPKENRDVPPLNYELVYQIKRENPQLEIIINGGIKTIEASQQHLQQVDGVMLGREVYHNPYLMMQVDTALYNDVGEIFSRKQILQQYFTYIEQQLGRGVYLKHMSRHLLGLFQGHSGAKAWRRFISENAYKDGAGIEVLERAMRFVEDC</sequence>
<dbReference type="SUPFAM" id="SSF51395">
    <property type="entry name" value="FMN-linked oxidoreductases"/>
    <property type="match status" value="1"/>
</dbReference>
<feature type="site" description="Interacts with tRNA; defines subfamily-specific binding signature" evidence="9">
    <location>
        <position position="285"/>
    </location>
</feature>
<dbReference type="GO" id="GO:0102264">
    <property type="term" value="F:tRNA-dihydrouridine20 synthase activity"/>
    <property type="evidence" value="ECO:0007669"/>
    <property type="project" value="UniProtKB-EC"/>
</dbReference>
<dbReference type="GO" id="GO:0000049">
    <property type="term" value="F:tRNA binding"/>
    <property type="evidence" value="ECO:0007669"/>
    <property type="project" value="UniProtKB-UniRule"/>
</dbReference>
<keyword evidence="7 9" id="KW-0694">RNA-binding</keyword>
<feature type="binding site" evidence="9 12">
    <location>
        <position position="53"/>
    </location>
    <ligand>
        <name>FMN</name>
        <dbReference type="ChEBI" id="CHEBI:58210"/>
    </ligand>
</feature>
<proteinExistence type="inferred from homology"/>
<dbReference type="CDD" id="cd02801">
    <property type="entry name" value="DUS_like_FMN"/>
    <property type="match status" value="1"/>
</dbReference>
<evidence type="ECO:0000256" key="8">
    <source>
        <dbReference type="ARBA" id="ARBA00023002"/>
    </source>
</evidence>
<keyword evidence="5 9" id="KW-0819">tRNA processing</keyword>
<comment type="cofactor">
    <cofactor evidence="1 9 10 12">
        <name>FMN</name>
        <dbReference type="ChEBI" id="CHEBI:58210"/>
    </cofactor>
</comment>
<accession>A0A7V2T2S9</accession>
<evidence type="ECO:0000259" key="13">
    <source>
        <dbReference type="Pfam" id="PF01207"/>
    </source>
</evidence>
<keyword evidence="3 9" id="KW-0285">Flavoprotein</keyword>
<feature type="binding site" evidence="9 12">
    <location>
        <begin position="194"/>
        <end position="196"/>
    </location>
    <ligand>
        <name>FMN</name>
        <dbReference type="ChEBI" id="CHEBI:58210"/>
    </ligand>
</feature>
<feature type="binding site" evidence="9 12">
    <location>
        <begin position="216"/>
        <end position="217"/>
    </location>
    <ligand>
        <name>FMN</name>
        <dbReference type="ChEBI" id="CHEBI:58210"/>
    </ligand>
</feature>
<comment type="catalytic activity">
    <reaction evidence="9">
        <text>5,6-dihydrouridine(20) in tRNA + NADP(+) = uridine(20) in tRNA + NADPH + H(+)</text>
        <dbReference type="Rhea" id="RHEA:53336"/>
        <dbReference type="Rhea" id="RHEA-COMP:13533"/>
        <dbReference type="Rhea" id="RHEA-COMP:13534"/>
        <dbReference type="ChEBI" id="CHEBI:15378"/>
        <dbReference type="ChEBI" id="CHEBI:57783"/>
        <dbReference type="ChEBI" id="CHEBI:58349"/>
        <dbReference type="ChEBI" id="CHEBI:65315"/>
        <dbReference type="ChEBI" id="CHEBI:74443"/>
        <dbReference type="EC" id="1.3.1.91"/>
    </reaction>
</comment>
<feature type="site" description="Interacts with tRNA; defines subfamily-specific binding signature" evidence="9">
    <location>
        <position position="166"/>
    </location>
</feature>
<evidence type="ECO:0000256" key="4">
    <source>
        <dbReference type="ARBA" id="ARBA00022643"/>
    </source>
</evidence>
<comment type="caution">
    <text evidence="14">The sequence shown here is derived from an EMBL/GenBank/DDBJ whole genome shotgun (WGS) entry which is preliminary data.</text>
</comment>
<dbReference type="InterPro" id="IPR013785">
    <property type="entry name" value="Aldolase_TIM"/>
</dbReference>
<protein>
    <recommendedName>
        <fullName evidence="9">tRNA-dihydrouridine(20/20a) synthase</fullName>
        <ecNumber evidence="9">1.3.1.91</ecNumber>
    </recommendedName>
    <alternativeName>
        <fullName evidence="9">U20-specific dihydrouridine synthase</fullName>
        <shortName evidence="9">U20-specific Dus</shortName>
    </alternativeName>
    <alternativeName>
        <fullName evidence="9">tRNA-dihydrouridine synthase A</fullName>
    </alternativeName>
</protein>
<reference evidence="14" key="1">
    <citation type="journal article" date="2020" name="mSystems">
        <title>Genome- and Community-Level Interaction Insights into Carbon Utilization and Element Cycling Functions of Hydrothermarchaeota in Hydrothermal Sediment.</title>
        <authorList>
            <person name="Zhou Z."/>
            <person name="Liu Y."/>
            <person name="Xu W."/>
            <person name="Pan J."/>
            <person name="Luo Z.H."/>
            <person name="Li M."/>
        </authorList>
    </citation>
    <scope>NUCLEOTIDE SEQUENCE [LARGE SCALE GENOMIC DNA]</scope>
    <source>
        <strain evidence="14">HyVt-493</strain>
    </source>
</reference>
<comment type="function">
    <text evidence="9">Catalyzes the synthesis of 5,6-dihydrouridine (D), a modified base found in the D-loop of most tRNAs, via the reduction of the C5-C6 double bond in target uridines. Specifically modifies U20 and U20a in tRNAs.</text>
</comment>
<comment type="caution">
    <text evidence="9">Lacks conserved residue(s) required for the propagation of feature annotation.</text>
</comment>
<dbReference type="Proteomes" id="UP000885750">
    <property type="component" value="Unassembled WGS sequence"/>
</dbReference>
<evidence type="ECO:0000256" key="1">
    <source>
        <dbReference type="ARBA" id="ARBA00001917"/>
    </source>
</evidence>
<dbReference type="PANTHER" id="PTHR42907:SF1">
    <property type="entry name" value="FMN-LINKED OXIDOREDUCTASES SUPERFAMILY PROTEIN"/>
    <property type="match status" value="1"/>
</dbReference>
<keyword evidence="8 9" id="KW-0560">Oxidoreductase</keyword>
<comment type="similarity">
    <text evidence="9">Belongs to the Dus family. DusA subfamily.</text>
</comment>
<dbReference type="Gene3D" id="3.20.20.70">
    <property type="entry name" value="Aldolase class I"/>
    <property type="match status" value="1"/>
</dbReference>
<evidence type="ECO:0000256" key="12">
    <source>
        <dbReference type="PIRSR" id="PIRSR006621-2"/>
    </source>
</evidence>
<evidence type="ECO:0000256" key="5">
    <source>
        <dbReference type="ARBA" id="ARBA00022694"/>
    </source>
</evidence>